<sequence>MNEVEPLKNVQISVPSGSHINQDVPLTCLYDLDHGESLYTVKWYLESEEFYRYIPKRFHPSKPLQPWGLMLIVEQVCNKLKLNIEIGRTQGDAPIRPHEQTGVYKCEVSADAPEFETDVVSAQMTVVAPKVNGVHAGFQQLSSYFTTKYK</sequence>
<dbReference type="AlphaFoldDB" id="A0A1D2ML78"/>
<organism evidence="1 2">
    <name type="scientific">Orchesella cincta</name>
    <name type="common">Springtail</name>
    <name type="synonym">Podura cincta</name>
    <dbReference type="NCBI Taxonomy" id="48709"/>
    <lineage>
        <taxon>Eukaryota</taxon>
        <taxon>Metazoa</taxon>
        <taxon>Ecdysozoa</taxon>
        <taxon>Arthropoda</taxon>
        <taxon>Hexapoda</taxon>
        <taxon>Collembola</taxon>
        <taxon>Entomobryomorpha</taxon>
        <taxon>Entomobryoidea</taxon>
        <taxon>Orchesellidae</taxon>
        <taxon>Orchesellinae</taxon>
        <taxon>Orchesella</taxon>
    </lineage>
</organism>
<dbReference type="PANTHER" id="PTHR21261:SF15">
    <property type="entry name" value="BEATEN PATH IIIA, ISOFORM D-RELATED"/>
    <property type="match status" value="1"/>
</dbReference>
<dbReference type="OMA" id="SANLICH"/>
<dbReference type="OrthoDB" id="6343941at2759"/>
<evidence type="ECO:0000313" key="2">
    <source>
        <dbReference type="Proteomes" id="UP000094527"/>
    </source>
</evidence>
<reference evidence="1 2" key="1">
    <citation type="journal article" date="2016" name="Genome Biol. Evol.">
        <title>Gene Family Evolution Reflects Adaptation to Soil Environmental Stressors in the Genome of the Collembolan Orchesella cincta.</title>
        <authorList>
            <person name="Faddeeva-Vakhrusheva A."/>
            <person name="Derks M.F."/>
            <person name="Anvar S.Y."/>
            <person name="Agamennone V."/>
            <person name="Suring W."/>
            <person name="Smit S."/>
            <person name="van Straalen N.M."/>
            <person name="Roelofs D."/>
        </authorList>
    </citation>
    <scope>NUCLEOTIDE SEQUENCE [LARGE SCALE GENOMIC DNA]</scope>
    <source>
        <tissue evidence="1">Mixed pool</tissue>
    </source>
</reference>
<name>A0A1D2ML78_ORCCI</name>
<keyword evidence="2" id="KW-1185">Reference proteome</keyword>
<protein>
    <recommendedName>
        <fullName evidence="3">Ig-like domain-containing protein</fullName>
    </recommendedName>
</protein>
<evidence type="ECO:0000313" key="1">
    <source>
        <dbReference type="EMBL" id="ODM93641.1"/>
    </source>
</evidence>
<dbReference type="PANTHER" id="PTHR21261">
    <property type="entry name" value="BEAT PROTEIN"/>
    <property type="match status" value="1"/>
</dbReference>
<dbReference type="Proteomes" id="UP000094527">
    <property type="component" value="Unassembled WGS sequence"/>
</dbReference>
<gene>
    <name evidence="1" type="ORF">Ocin01_13040</name>
</gene>
<accession>A0A1D2ML78</accession>
<evidence type="ECO:0008006" key="3">
    <source>
        <dbReference type="Google" id="ProtNLM"/>
    </source>
</evidence>
<dbReference type="EMBL" id="LJIJ01000940">
    <property type="protein sequence ID" value="ODM93641.1"/>
    <property type="molecule type" value="Genomic_DNA"/>
</dbReference>
<comment type="caution">
    <text evidence="1">The sequence shown here is derived from an EMBL/GenBank/DDBJ whole genome shotgun (WGS) entry which is preliminary data.</text>
</comment>
<dbReference type="STRING" id="48709.A0A1D2ML78"/>
<proteinExistence type="predicted"/>